<keyword evidence="4" id="KW-0639">Primosome</keyword>
<protein>
    <submittedName>
        <fullName evidence="11">DNA primase large subunit-like</fullName>
    </submittedName>
</protein>
<dbReference type="FunCoup" id="A0A2V0P113">
    <property type="interactions" value="1816"/>
</dbReference>
<comment type="cofactor">
    <cofactor evidence="1">
        <name>[4Fe-4S] cluster</name>
        <dbReference type="ChEBI" id="CHEBI:49883"/>
    </cofactor>
</comment>
<proteinExistence type="inferred from homology"/>
<dbReference type="GO" id="GO:0046872">
    <property type="term" value="F:metal ion binding"/>
    <property type="evidence" value="ECO:0007669"/>
    <property type="project" value="UniProtKB-KW"/>
</dbReference>
<dbReference type="GO" id="GO:0051539">
    <property type="term" value="F:4 iron, 4 sulfur cluster binding"/>
    <property type="evidence" value="ECO:0007669"/>
    <property type="project" value="UniProtKB-KW"/>
</dbReference>
<evidence type="ECO:0000256" key="5">
    <source>
        <dbReference type="ARBA" id="ARBA00022705"/>
    </source>
</evidence>
<keyword evidence="6" id="KW-0479">Metal-binding</keyword>
<evidence type="ECO:0000256" key="7">
    <source>
        <dbReference type="ARBA" id="ARBA00023004"/>
    </source>
</evidence>
<name>A0A2V0P113_9CHLO</name>
<evidence type="ECO:0000256" key="8">
    <source>
        <dbReference type="ARBA" id="ARBA00023014"/>
    </source>
</evidence>
<dbReference type="GO" id="GO:0003677">
    <property type="term" value="F:DNA binding"/>
    <property type="evidence" value="ECO:0007669"/>
    <property type="project" value="UniProtKB-KW"/>
</dbReference>
<evidence type="ECO:0000259" key="10">
    <source>
        <dbReference type="Pfam" id="PF04104"/>
    </source>
</evidence>
<evidence type="ECO:0000256" key="4">
    <source>
        <dbReference type="ARBA" id="ARBA00022515"/>
    </source>
</evidence>
<keyword evidence="3" id="KW-0004">4Fe-4S</keyword>
<accession>A0A2V0P113</accession>
<dbReference type="InterPro" id="IPR007238">
    <property type="entry name" value="DNA_primase_lsu_euk/arc"/>
</dbReference>
<gene>
    <name evidence="11" type="ORF">Rsub_04260</name>
</gene>
<evidence type="ECO:0000313" key="11">
    <source>
        <dbReference type="EMBL" id="GBF91520.1"/>
    </source>
</evidence>
<dbReference type="OrthoDB" id="421393at2759"/>
<dbReference type="CDD" id="cd07322">
    <property type="entry name" value="PriL_PriS_Eukaryotic"/>
    <property type="match status" value="1"/>
</dbReference>
<dbReference type="GO" id="GO:0006270">
    <property type="term" value="P:DNA replication initiation"/>
    <property type="evidence" value="ECO:0007669"/>
    <property type="project" value="TreeGrafter"/>
</dbReference>
<reference evidence="11 12" key="1">
    <citation type="journal article" date="2018" name="Sci. Rep.">
        <title>Raphidocelis subcapitata (=Pseudokirchneriella subcapitata) provides an insight into genome evolution and environmental adaptations in the Sphaeropleales.</title>
        <authorList>
            <person name="Suzuki S."/>
            <person name="Yamaguchi H."/>
            <person name="Nakajima N."/>
            <person name="Kawachi M."/>
        </authorList>
    </citation>
    <scope>NUCLEOTIDE SEQUENCE [LARGE SCALE GENOMIC DNA]</scope>
    <source>
        <strain evidence="11 12">NIES-35</strain>
    </source>
</reference>
<evidence type="ECO:0000256" key="6">
    <source>
        <dbReference type="ARBA" id="ARBA00022723"/>
    </source>
</evidence>
<feature type="domain" description="DNA primase large subunit C-terminal" evidence="10">
    <location>
        <begin position="287"/>
        <end position="457"/>
    </location>
</feature>
<comment type="similarity">
    <text evidence="2">Belongs to the eukaryotic-type primase large subunit family.</text>
</comment>
<dbReference type="Gene3D" id="1.20.930.80">
    <property type="match status" value="1"/>
</dbReference>
<evidence type="ECO:0000256" key="3">
    <source>
        <dbReference type="ARBA" id="ARBA00022485"/>
    </source>
</evidence>
<dbReference type="EMBL" id="BDRX01000025">
    <property type="protein sequence ID" value="GBF91520.1"/>
    <property type="molecule type" value="Genomic_DNA"/>
</dbReference>
<evidence type="ECO:0000256" key="9">
    <source>
        <dbReference type="ARBA" id="ARBA00023125"/>
    </source>
</evidence>
<organism evidence="11 12">
    <name type="scientific">Raphidocelis subcapitata</name>
    <dbReference type="NCBI Taxonomy" id="307507"/>
    <lineage>
        <taxon>Eukaryota</taxon>
        <taxon>Viridiplantae</taxon>
        <taxon>Chlorophyta</taxon>
        <taxon>core chlorophytes</taxon>
        <taxon>Chlorophyceae</taxon>
        <taxon>CS clade</taxon>
        <taxon>Sphaeropleales</taxon>
        <taxon>Selenastraceae</taxon>
        <taxon>Raphidocelis</taxon>
    </lineage>
</organism>
<dbReference type="Pfam" id="PF26466">
    <property type="entry name" value="DNA_primase_lrg_N"/>
    <property type="match status" value="1"/>
</dbReference>
<dbReference type="PANTHER" id="PTHR10537:SF3">
    <property type="entry name" value="DNA PRIMASE LARGE SUBUNIT"/>
    <property type="match status" value="1"/>
</dbReference>
<dbReference type="STRING" id="307507.A0A2V0P113"/>
<keyword evidence="9" id="KW-0238">DNA-binding</keyword>
<evidence type="ECO:0000256" key="2">
    <source>
        <dbReference type="ARBA" id="ARBA00010564"/>
    </source>
</evidence>
<keyword evidence="8" id="KW-0411">Iron-sulfur</keyword>
<dbReference type="InterPro" id="IPR058560">
    <property type="entry name" value="DNA_primase_C"/>
</dbReference>
<keyword evidence="7" id="KW-0408">Iron</keyword>
<keyword evidence="12" id="KW-1185">Reference proteome</keyword>
<evidence type="ECO:0000313" key="12">
    <source>
        <dbReference type="Proteomes" id="UP000247498"/>
    </source>
</evidence>
<dbReference type="Pfam" id="PF04104">
    <property type="entry name" value="DNA_primase_lrg"/>
    <property type="match status" value="1"/>
</dbReference>
<keyword evidence="5" id="KW-0235">DNA replication</keyword>
<comment type="caution">
    <text evidence="11">The sequence shown here is derived from an EMBL/GenBank/DDBJ whole genome shotgun (WGS) entry which is preliminary data.</text>
</comment>
<evidence type="ECO:0000256" key="1">
    <source>
        <dbReference type="ARBA" id="ARBA00001966"/>
    </source>
</evidence>
<sequence length="539" mass="57480">MQFLRTPKPEPPSPGTALGTTGFYELSMYKEPPAGEVALEEFEKIALDRLRILKSLEESKLRSKSDEVIQDEIKALLTKHKLRGSGAARVEAERRDVISHFILRLAYCRSADLRSWYLGQEAALFKARFRDLAPAEQVEFFRAQGLPYQAIDSAEFEELKDALAQVAASVGDAAASASIQQGGRTLFFKVPFMAVPDLVGSRRVLLRGGVAFVAQEQVYSLVVGAFRAHLSAALAELAQRWGAFVASEGGRLAPLVESMPTRSLSSGEGRKLPGGEITAAQVHQIAAARHLPPCMALMYDRLSSEHHLKHYGLQQMSLFLKHVGLPLEQALLFWRAMFSPRTQGEKFNREYAYNIRYNYAQEGKRTDWSEWGCVRIIQRETGPCSGAGDCNGGCPFKTLEEAKLRALLGRLQCGERFVNDAVAKARGKHYQLACAMAFEGIAGVPHDTGINKPSDYYAAAVEAAAPKGANGVKAEPGAGVAATPAHGGGGGGGGGGVPATPATGAASAAAAAAATPAVRGGGFGGGNGVTPHSVPKFSV</sequence>
<dbReference type="InterPro" id="IPR016558">
    <property type="entry name" value="DNA_primase_lsu_euk"/>
</dbReference>
<dbReference type="PANTHER" id="PTHR10537">
    <property type="entry name" value="DNA PRIMASE LARGE SUBUNIT"/>
    <property type="match status" value="1"/>
</dbReference>
<dbReference type="GO" id="GO:0005658">
    <property type="term" value="C:alpha DNA polymerase:primase complex"/>
    <property type="evidence" value="ECO:0007669"/>
    <property type="project" value="TreeGrafter"/>
</dbReference>
<dbReference type="Proteomes" id="UP000247498">
    <property type="component" value="Unassembled WGS sequence"/>
</dbReference>
<dbReference type="GO" id="GO:0006269">
    <property type="term" value="P:DNA replication, synthesis of primer"/>
    <property type="evidence" value="ECO:0007669"/>
    <property type="project" value="UniProtKB-KW"/>
</dbReference>
<dbReference type="InParanoid" id="A0A2V0P113"/>
<dbReference type="AlphaFoldDB" id="A0A2V0P113"/>